<evidence type="ECO:0000256" key="2">
    <source>
        <dbReference type="ARBA" id="ARBA00022980"/>
    </source>
</evidence>
<keyword evidence="2 5" id="KW-0689">Ribosomal protein</keyword>
<keyword evidence="3 5" id="KW-0687">Ribonucleoprotein</keyword>
<dbReference type="CDD" id="cd05797">
    <property type="entry name" value="Ribosomal_L10"/>
    <property type="match status" value="1"/>
</dbReference>
<protein>
    <recommendedName>
        <fullName evidence="4 5">Large ribosomal subunit protein uL10</fullName>
    </recommendedName>
</protein>
<name>A0A0G0Z795_UNCC2</name>
<dbReference type="HAMAP" id="MF_00362">
    <property type="entry name" value="Ribosomal_uL10"/>
    <property type="match status" value="1"/>
</dbReference>
<evidence type="ECO:0000256" key="1">
    <source>
        <dbReference type="ARBA" id="ARBA00008889"/>
    </source>
</evidence>
<keyword evidence="5" id="KW-0699">rRNA-binding</keyword>
<comment type="subunit">
    <text evidence="5">Part of the ribosomal stalk of the 50S ribosomal subunit. The N-terminus interacts with L11 and the large rRNA to form the base of the stalk. The C-terminus forms an elongated spine to which L12 dimers bind in a sequential fashion forming a multimeric L10(L12)X complex.</text>
</comment>
<evidence type="ECO:0000313" key="6">
    <source>
        <dbReference type="EMBL" id="KKS08903.1"/>
    </source>
</evidence>
<comment type="similarity">
    <text evidence="1 5">Belongs to the universal ribosomal protein uL10 family.</text>
</comment>
<dbReference type="Gene3D" id="3.30.70.1730">
    <property type="match status" value="1"/>
</dbReference>
<dbReference type="SUPFAM" id="SSF160369">
    <property type="entry name" value="Ribosomal protein L10-like"/>
    <property type="match status" value="1"/>
</dbReference>
<dbReference type="GO" id="GO:0005840">
    <property type="term" value="C:ribosome"/>
    <property type="evidence" value="ECO:0007669"/>
    <property type="project" value="UniProtKB-KW"/>
</dbReference>
<comment type="caution">
    <text evidence="6">The sequence shown here is derived from an EMBL/GenBank/DDBJ whole genome shotgun (WGS) entry which is preliminary data.</text>
</comment>
<dbReference type="InterPro" id="IPR001790">
    <property type="entry name" value="Ribosomal_uL10"/>
</dbReference>
<dbReference type="Gene3D" id="6.10.250.290">
    <property type="match status" value="1"/>
</dbReference>
<dbReference type="GO" id="GO:1990904">
    <property type="term" value="C:ribonucleoprotein complex"/>
    <property type="evidence" value="ECO:0007669"/>
    <property type="project" value="UniProtKB-KW"/>
</dbReference>
<evidence type="ECO:0000256" key="5">
    <source>
        <dbReference type="HAMAP-Rule" id="MF_00362"/>
    </source>
</evidence>
<evidence type="ECO:0000256" key="4">
    <source>
        <dbReference type="ARBA" id="ARBA00035202"/>
    </source>
</evidence>
<evidence type="ECO:0000313" key="7">
    <source>
        <dbReference type="Proteomes" id="UP000033869"/>
    </source>
</evidence>
<reference evidence="6 7" key="1">
    <citation type="journal article" date="2015" name="Nature">
        <title>rRNA introns, odd ribosomes, and small enigmatic genomes across a large radiation of phyla.</title>
        <authorList>
            <person name="Brown C.T."/>
            <person name="Hug L.A."/>
            <person name="Thomas B.C."/>
            <person name="Sharon I."/>
            <person name="Castelle C.J."/>
            <person name="Singh A."/>
            <person name="Wilkins M.J."/>
            <person name="Williams K.H."/>
            <person name="Banfield J.F."/>
        </authorList>
    </citation>
    <scope>NUCLEOTIDE SEQUENCE [LARGE SCALE GENOMIC DNA]</scope>
</reference>
<dbReference type="InterPro" id="IPR047865">
    <property type="entry name" value="Ribosomal_uL10_bac_type"/>
</dbReference>
<dbReference type="InterPro" id="IPR022973">
    <property type="entry name" value="Ribosomal_uL10_bac"/>
</dbReference>
<dbReference type="NCBIfam" id="NF000955">
    <property type="entry name" value="PRK00099.1-1"/>
    <property type="match status" value="1"/>
</dbReference>
<proteinExistence type="inferred from homology"/>
<accession>A0A0G0Z795</accession>
<dbReference type="GO" id="GO:0070180">
    <property type="term" value="F:large ribosomal subunit rRNA binding"/>
    <property type="evidence" value="ECO:0007669"/>
    <property type="project" value="UniProtKB-UniRule"/>
</dbReference>
<dbReference type="EMBL" id="LCBL01000004">
    <property type="protein sequence ID" value="KKS08903.1"/>
    <property type="molecule type" value="Genomic_DNA"/>
</dbReference>
<dbReference type="Proteomes" id="UP000033869">
    <property type="component" value="Unassembled WGS sequence"/>
</dbReference>
<comment type="function">
    <text evidence="5">Forms part of the ribosomal stalk, playing a central role in the interaction of the ribosome with GTP-bound translation factors.</text>
</comment>
<dbReference type="InterPro" id="IPR043141">
    <property type="entry name" value="Ribosomal_uL10-like_sf"/>
</dbReference>
<dbReference type="Pfam" id="PF00466">
    <property type="entry name" value="Ribosomal_L10"/>
    <property type="match status" value="1"/>
</dbReference>
<sequence length="177" mass="19388">MAVTKEKKEAMISELAEKLEKSKSFVATSYLGLKMDELAEVRKTLKESGNDFKVIKITLLSRAAKEAGMNDLDISAFEGKPLAVAFGYTDEVNAAKEVFNYAKKNNKLEILGGMLEGRNLTATEVKNLATLPSKEELLARMLGSMTAPVQNFVGVMHANLRSVVYVLNAIKNNKVGE</sequence>
<dbReference type="PANTHER" id="PTHR11560">
    <property type="entry name" value="39S RIBOSOMAL PROTEIN L10, MITOCHONDRIAL"/>
    <property type="match status" value="1"/>
</dbReference>
<evidence type="ECO:0000256" key="3">
    <source>
        <dbReference type="ARBA" id="ARBA00023274"/>
    </source>
</evidence>
<gene>
    <name evidence="5" type="primary">rplJ</name>
    <name evidence="6" type="ORF">UU65_C0004G0114</name>
</gene>
<dbReference type="AlphaFoldDB" id="A0A0G0Z795"/>
<keyword evidence="5" id="KW-0694">RNA-binding</keyword>
<organism evidence="6 7">
    <name type="scientific">candidate division CPR2 bacterium GW2011_GWC1_41_48</name>
    <dbReference type="NCBI Taxonomy" id="1618344"/>
    <lineage>
        <taxon>Bacteria</taxon>
        <taxon>Bacteria division CPR2</taxon>
    </lineage>
</organism>
<dbReference type="GO" id="GO:0006412">
    <property type="term" value="P:translation"/>
    <property type="evidence" value="ECO:0007669"/>
    <property type="project" value="UniProtKB-UniRule"/>
</dbReference>